<proteinExistence type="predicted"/>
<evidence type="ECO:0000313" key="2">
    <source>
        <dbReference type="EMBL" id="SVC10633.1"/>
    </source>
</evidence>
<gene>
    <name evidence="2" type="ORF">METZ01_LOCUS263487</name>
</gene>
<dbReference type="EMBL" id="UINC01073902">
    <property type="protein sequence ID" value="SVC10633.1"/>
    <property type="molecule type" value="Genomic_DNA"/>
</dbReference>
<dbReference type="Pfam" id="PF13620">
    <property type="entry name" value="CarboxypepD_reg"/>
    <property type="match status" value="1"/>
</dbReference>
<feature type="region of interest" description="Disordered" evidence="1">
    <location>
        <begin position="22"/>
        <end position="51"/>
    </location>
</feature>
<evidence type="ECO:0000256" key="1">
    <source>
        <dbReference type="SAM" id="MobiDB-lite"/>
    </source>
</evidence>
<accession>A0A382JHJ8</accession>
<name>A0A382JHJ8_9ZZZZ</name>
<dbReference type="InterPro" id="IPR008969">
    <property type="entry name" value="CarboxyPept-like_regulatory"/>
</dbReference>
<organism evidence="2">
    <name type="scientific">marine metagenome</name>
    <dbReference type="NCBI Taxonomy" id="408172"/>
    <lineage>
        <taxon>unclassified sequences</taxon>
        <taxon>metagenomes</taxon>
        <taxon>ecological metagenomes</taxon>
    </lineage>
</organism>
<dbReference type="Gene3D" id="2.60.40.1120">
    <property type="entry name" value="Carboxypeptidase-like, regulatory domain"/>
    <property type="match status" value="1"/>
</dbReference>
<reference evidence="2" key="1">
    <citation type="submission" date="2018-05" db="EMBL/GenBank/DDBJ databases">
        <authorList>
            <person name="Lanie J.A."/>
            <person name="Ng W.-L."/>
            <person name="Kazmierczak K.M."/>
            <person name="Andrzejewski T.M."/>
            <person name="Davidsen T.M."/>
            <person name="Wayne K.J."/>
            <person name="Tettelin H."/>
            <person name="Glass J.I."/>
            <person name="Rusch D."/>
            <person name="Podicherti R."/>
            <person name="Tsui H.-C.T."/>
            <person name="Winkler M.E."/>
        </authorList>
    </citation>
    <scope>NUCLEOTIDE SEQUENCE</scope>
</reference>
<dbReference type="PROSITE" id="PS51257">
    <property type="entry name" value="PROKAR_LIPOPROTEIN"/>
    <property type="match status" value="1"/>
</dbReference>
<dbReference type="SUPFAM" id="SSF49464">
    <property type="entry name" value="Carboxypeptidase regulatory domain-like"/>
    <property type="match status" value="1"/>
</dbReference>
<dbReference type="AlphaFoldDB" id="A0A382JHJ8"/>
<feature type="non-terminal residue" evidence="2">
    <location>
        <position position="171"/>
    </location>
</feature>
<sequence length="171" mass="17539">MNKVFYIILISLFSLTIISCSKKDDSSSSSSSTDNSDSDSGSGSGSGSGSSFTLPVTPFEIDTTLAAGTITGGVLSQDNDSDLSGVSVSFEKSGTTVDNTTTDSSGDFSQTLILGTYTITYSKSGYLDEIQSVTLAADNQTLVASTLKMLPDSCTSGTISGTIKDAVNNNP</sequence>
<protein>
    <recommendedName>
        <fullName evidence="3">Carboxypeptidase regulatory-like domain-containing protein</fullName>
    </recommendedName>
</protein>
<evidence type="ECO:0008006" key="3">
    <source>
        <dbReference type="Google" id="ProtNLM"/>
    </source>
</evidence>
<feature type="compositionally biased region" description="Low complexity" evidence="1">
    <location>
        <begin position="27"/>
        <end position="41"/>
    </location>
</feature>